<gene>
    <name evidence="2" type="ordered locus">Runsl_3356</name>
</gene>
<sequence length="153" mass="17572">MFKGRPPKPEKSEARNRPNREKTRLTKTVAITELHPAPELMNEYGQQEWDRLMRNVSNLIHPQDLGLLEMACRAYGVYTAIEVEMLTAGRFFTNEKGETVLTAAARESKRQLEVYQKIVIQFGVTPLSRVKVAIPKKQDEEKSDPMEKLLSML</sequence>
<organism evidence="2 3">
    <name type="scientific">Runella slithyformis (strain ATCC 29530 / DSM 19594 / LMG 11500 / NCIMB 11436 / LSU 4)</name>
    <dbReference type="NCBI Taxonomy" id="761193"/>
    <lineage>
        <taxon>Bacteria</taxon>
        <taxon>Pseudomonadati</taxon>
        <taxon>Bacteroidota</taxon>
        <taxon>Cytophagia</taxon>
        <taxon>Cytophagales</taxon>
        <taxon>Spirosomataceae</taxon>
        <taxon>Runella</taxon>
    </lineage>
</organism>
<evidence type="ECO:0000256" key="1">
    <source>
        <dbReference type="SAM" id="MobiDB-lite"/>
    </source>
</evidence>
<dbReference type="KEGG" id="rsi:Runsl_3356"/>
<dbReference type="InterPro" id="IPR006448">
    <property type="entry name" value="Phage_term_ssu_P27"/>
</dbReference>
<dbReference type="AlphaFoldDB" id="A0A7U4E718"/>
<feature type="region of interest" description="Disordered" evidence="1">
    <location>
        <begin position="1"/>
        <end position="22"/>
    </location>
</feature>
<reference evidence="2 3" key="2">
    <citation type="journal article" date="2012" name="Stand. Genomic Sci.">
        <title>Complete genome sequence of the aquatic bacterium Runella slithyformis type strain (LSU 4(T)).</title>
        <authorList>
            <person name="Copeland A."/>
            <person name="Zhang X."/>
            <person name="Misra M."/>
            <person name="Lapidus A."/>
            <person name="Nolan M."/>
            <person name="Lucas S."/>
            <person name="Deshpande S."/>
            <person name="Cheng J.F."/>
            <person name="Tapia R."/>
            <person name="Goodwin L.A."/>
            <person name="Pitluck S."/>
            <person name="Liolios K."/>
            <person name="Pagani I."/>
            <person name="Ivanova N."/>
            <person name="Mikhailova N."/>
            <person name="Pati A."/>
            <person name="Chen A."/>
            <person name="Palaniappan K."/>
            <person name="Land M."/>
            <person name="Hauser L."/>
            <person name="Pan C."/>
            <person name="Jeffries C.D."/>
            <person name="Detter J.C."/>
            <person name="Brambilla E.M."/>
            <person name="Rohde M."/>
            <person name="Djao O.D."/>
            <person name="Goker M."/>
            <person name="Sikorski J."/>
            <person name="Tindall B.J."/>
            <person name="Woyke T."/>
            <person name="Bristow J."/>
            <person name="Eisen J.A."/>
            <person name="Markowitz V."/>
            <person name="Hugenholtz P."/>
            <person name="Kyrpides N.C."/>
            <person name="Klenk H.P."/>
            <person name="Mavromatis K."/>
        </authorList>
    </citation>
    <scope>NUCLEOTIDE SEQUENCE [LARGE SCALE GENOMIC DNA]</scope>
    <source>
        <strain evidence="3">ATCC 29530 / DSM 19594 / LMG 11500 / NCIMB 11436 / LSU 4</strain>
    </source>
</reference>
<dbReference type="EMBL" id="CP002859">
    <property type="protein sequence ID" value="AEI49724.1"/>
    <property type="molecule type" value="Genomic_DNA"/>
</dbReference>
<feature type="compositionally biased region" description="Basic and acidic residues" evidence="1">
    <location>
        <begin position="7"/>
        <end position="22"/>
    </location>
</feature>
<accession>A0A7U4E718</accession>
<evidence type="ECO:0000313" key="2">
    <source>
        <dbReference type="EMBL" id="AEI49724.1"/>
    </source>
</evidence>
<dbReference type="Pfam" id="PF05119">
    <property type="entry name" value="Terminase_4"/>
    <property type="match status" value="1"/>
</dbReference>
<name>A0A7U4E718_RUNSL</name>
<dbReference type="RefSeq" id="WP_013929029.1">
    <property type="nucleotide sequence ID" value="NC_015703.1"/>
</dbReference>
<keyword evidence="3" id="KW-1185">Reference proteome</keyword>
<reference evidence="3" key="1">
    <citation type="submission" date="2011-06" db="EMBL/GenBank/DDBJ databases">
        <title>The complete genome of chromosome of Runella slithyformis DSM 19594.</title>
        <authorList>
            <consortium name="US DOE Joint Genome Institute (JGI-PGF)"/>
            <person name="Lucas S."/>
            <person name="Han J."/>
            <person name="Lapidus A."/>
            <person name="Bruce D."/>
            <person name="Goodwin L."/>
            <person name="Pitluck S."/>
            <person name="Peters L."/>
            <person name="Kyrpides N."/>
            <person name="Mavromatis K."/>
            <person name="Ivanova N."/>
            <person name="Ovchinnikova G."/>
            <person name="Zhang X."/>
            <person name="Misra M."/>
            <person name="Detter J.C."/>
            <person name="Tapia R."/>
            <person name="Han C."/>
            <person name="Land M."/>
            <person name="Hauser L."/>
            <person name="Markowitz V."/>
            <person name="Cheng J.-F."/>
            <person name="Hugenholtz P."/>
            <person name="Woyke T."/>
            <person name="Wu D."/>
            <person name="Tindall B."/>
            <person name="Faehrich R."/>
            <person name="Brambilla E."/>
            <person name="Klenk H.-P."/>
            <person name="Eisen J.A."/>
        </authorList>
    </citation>
    <scope>NUCLEOTIDE SEQUENCE [LARGE SCALE GENOMIC DNA]</scope>
    <source>
        <strain evidence="3">ATCC 29530 / DSM 19594 / LMG 11500 / NCIMB 11436 / LSU 4</strain>
    </source>
</reference>
<dbReference type="NCBIfam" id="TIGR01558">
    <property type="entry name" value="sm_term_P27"/>
    <property type="match status" value="1"/>
</dbReference>
<proteinExistence type="predicted"/>
<dbReference type="Proteomes" id="UP000000493">
    <property type="component" value="Chromosome"/>
</dbReference>
<protein>
    <submittedName>
        <fullName evidence="2">Phage terminase, small subunit, P27 family</fullName>
    </submittedName>
</protein>
<evidence type="ECO:0000313" key="3">
    <source>
        <dbReference type="Proteomes" id="UP000000493"/>
    </source>
</evidence>